<evidence type="ECO:0000313" key="2">
    <source>
        <dbReference type="Proteomes" id="UP000729733"/>
    </source>
</evidence>
<keyword evidence="1" id="KW-0489">Methyltransferase</keyword>
<dbReference type="GO" id="GO:0032259">
    <property type="term" value="P:methylation"/>
    <property type="evidence" value="ECO:0007669"/>
    <property type="project" value="UniProtKB-KW"/>
</dbReference>
<accession>A0A964BPV4</accession>
<dbReference type="NCBIfam" id="TIGR04096">
    <property type="entry name" value="dnd_rel_methyl"/>
    <property type="match status" value="2"/>
</dbReference>
<keyword evidence="2" id="KW-1185">Reference proteome</keyword>
<dbReference type="AlphaFoldDB" id="A0A964BPV4"/>
<dbReference type="EMBL" id="JADWDC010000011">
    <property type="protein sequence ID" value="MCC0176616.1"/>
    <property type="molecule type" value="Genomic_DNA"/>
</dbReference>
<gene>
    <name evidence="1" type="ORF">I4641_06440</name>
</gene>
<comment type="caution">
    <text evidence="1">The sequence shown here is derived from an EMBL/GenBank/DDBJ whole genome shotgun (WGS) entry which is preliminary data.</text>
</comment>
<sequence length="662" mass="76205">MVTLEKFSEIVSSCENSTVGKHLPNALYVHTDALTHLDHILRDYERQARKLVDNTARATIVKFSIDRPKISYLYYPDFDRDPHPQLHQSIVVDLIEEQVSVRQYHNSHNPPILHRKETFVSPDYPLYETFAQLTQEEVALGLLDNSRHIGTLQEWTRLLLQQGISFEDHHTACPVDSSLAKKSTVLIERHKAALKRSELSRPVRVALEAGIFKDRDSFFDYGCGHGEDVRCIGEAGYRSAGWDPFYRPDAKLESADIVNLGYIINVIEDLVERRQTLIDAWELTQKVLIVSAQVLVDDRRRGLIAYGDGIVTNRNTFQKYYEQEELKLYIDQVLEVDSIPAGLGMYVVFRHEAEAESFRASRLYSSLITPRIQAQVRNFEDYQDLLTPLMDFYTKRGRLPVKGELATEAEIKAEFRSYQRAFKLVLQATDRDEWDAIVDKRREDLLVYLALGKFSGRPTIRKLAPEIKADVKALFGSYKQACTVADLLLLQVGDMNKIAQLCRESKVGKHLNDAIAVHVSALEKLPPLLRLYEGCASRNFYRLENANIIKLYYHKPKITYLVYPEFDTQAHPTLRATMEVDLHNLSVTYHDISDETNPLILHQKDALVAPDYPSYKQFVRLTKKEQKSGLLKNKDAIRRLHGWLRCLREHEVKIEGHKLSTK</sequence>
<protein>
    <submittedName>
        <fullName evidence="1">DNA phosphorothioation-associated putative methyltransferase</fullName>
    </submittedName>
</protein>
<name>A0A964BPV4_9CYAN</name>
<dbReference type="InterPro" id="IPR024019">
    <property type="entry name" value="CHP04096"/>
</dbReference>
<dbReference type="RefSeq" id="WP_229639654.1">
    <property type="nucleotide sequence ID" value="NZ_JADWDC010000011.1"/>
</dbReference>
<evidence type="ECO:0000313" key="1">
    <source>
        <dbReference type="EMBL" id="MCC0176616.1"/>
    </source>
</evidence>
<organism evidence="1 2">
    <name type="scientific">Waterburya agarophytonicola KI4</name>
    <dbReference type="NCBI Taxonomy" id="2874699"/>
    <lineage>
        <taxon>Bacteria</taxon>
        <taxon>Bacillati</taxon>
        <taxon>Cyanobacteriota</taxon>
        <taxon>Cyanophyceae</taxon>
        <taxon>Pleurocapsales</taxon>
        <taxon>Hyellaceae</taxon>
        <taxon>Waterburya</taxon>
        <taxon>Waterburya agarophytonicola</taxon>
    </lineage>
</organism>
<reference evidence="1" key="1">
    <citation type="journal article" date="2021" name="Antonie Van Leeuwenhoek">
        <title>Draft genome and description of Waterburya agarophytonicola gen. nov. sp. nov. (Pleurocapsales, Cyanobacteria): a seaweed symbiont.</title>
        <authorList>
            <person name="Bonthond G."/>
            <person name="Shalygin S."/>
            <person name="Bayer T."/>
            <person name="Weinberger F."/>
        </authorList>
    </citation>
    <scope>NUCLEOTIDE SEQUENCE</scope>
    <source>
        <strain evidence="1">KI4</strain>
    </source>
</reference>
<keyword evidence="1" id="KW-0808">Transferase</keyword>
<dbReference type="GO" id="GO:0008168">
    <property type="term" value="F:methyltransferase activity"/>
    <property type="evidence" value="ECO:0007669"/>
    <property type="project" value="UniProtKB-KW"/>
</dbReference>
<dbReference type="Proteomes" id="UP000729733">
    <property type="component" value="Unassembled WGS sequence"/>
</dbReference>
<proteinExistence type="predicted"/>